<dbReference type="RefSeq" id="WP_106470641.1">
    <property type="nucleotide sequence ID" value="NZ_CP027665.1"/>
</dbReference>
<keyword evidence="1 2" id="KW-0456">Lyase</keyword>
<evidence type="ECO:0000256" key="1">
    <source>
        <dbReference type="ARBA" id="ARBA00023239"/>
    </source>
</evidence>
<feature type="active site" description="Proton donor/acceptor" evidence="3">
    <location>
        <position position="135"/>
    </location>
</feature>
<feature type="binding site" evidence="4">
    <location>
        <position position="44"/>
    </location>
    <ligand>
        <name>pyruvate</name>
        <dbReference type="ChEBI" id="CHEBI:15361"/>
    </ligand>
</feature>
<dbReference type="AlphaFoldDB" id="A0A2S0MKD4"/>
<feature type="binding site" evidence="4">
    <location>
        <position position="206"/>
    </location>
    <ligand>
        <name>pyruvate</name>
        <dbReference type="ChEBI" id="CHEBI:15361"/>
    </ligand>
</feature>
<dbReference type="Proteomes" id="UP000237655">
    <property type="component" value="Chromosome"/>
</dbReference>
<dbReference type="GO" id="GO:0008840">
    <property type="term" value="F:4-hydroxy-tetrahydrodipicolinate synthase activity"/>
    <property type="evidence" value="ECO:0007669"/>
    <property type="project" value="TreeGrafter"/>
</dbReference>
<evidence type="ECO:0000256" key="3">
    <source>
        <dbReference type="PIRSR" id="PIRSR001365-1"/>
    </source>
</evidence>
<dbReference type="PRINTS" id="PR00146">
    <property type="entry name" value="DHPICSNTHASE"/>
</dbReference>
<name>A0A2S0MKD4_9RHOB</name>
<reference evidence="6" key="1">
    <citation type="submission" date="2018-03" db="EMBL/GenBank/DDBJ databases">
        <title>Genomic analysis of the strain SH-1 isolated from shrimp intestine.</title>
        <authorList>
            <person name="Kim Y.-S."/>
            <person name="Kim S.-E."/>
            <person name="Kim K.-H."/>
        </authorList>
    </citation>
    <scope>NUCLEOTIDE SEQUENCE [LARGE SCALE GENOMIC DNA]</scope>
    <source>
        <strain evidence="6">SH-1</strain>
    </source>
</reference>
<sequence>MQGIVAAVPTPVDEDLSPMRQPFLDHCRWALANGCDGLNILGSTGEANSFDAATRRAVMGWAADALDVSRLMIGTGTPALADTIRLTLHADDLGYPVALVLPPYYYKPGTDDGLFRWFEALDSALTGRRIRIFFYNFPQMTGIGLPPGLIARLHRAHPQRFTGIKDSSGDLAWCRDLARRLPGFAVFPSSETSLEEAARSGFAGVISATVNLSAPLCGRVWADRARPDPALLDRIGTIRTAISRHPLVPAVKYLVGRQLGQPAQWTNVVPPFTSLADGARRDLDHLFASRIAAAAD</sequence>
<dbReference type="InterPro" id="IPR002220">
    <property type="entry name" value="DapA-like"/>
</dbReference>
<gene>
    <name evidence="5" type="ORF">C6Y53_00435</name>
</gene>
<proteinExistence type="inferred from homology"/>
<evidence type="ECO:0000256" key="2">
    <source>
        <dbReference type="PIRNR" id="PIRNR001365"/>
    </source>
</evidence>
<dbReference type="SMART" id="SM01130">
    <property type="entry name" value="DHDPS"/>
    <property type="match status" value="1"/>
</dbReference>
<evidence type="ECO:0000256" key="4">
    <source>
        <dbReference type="PIRSR" id="PIRSR001365-2"/>
    </source>
</evidence>
<keyword evidence="6" id="KW-1185">Reference proteome</keyword>
<evidence type="ECO:0000313" key="6">
    <source>
        <dbReference type="Proteomes" id="UP000237655"/>
    </source>
</evidence>
<dbReference type="SUPFAM" id="SSF51569">
    <property type="entry name" value="Aldolase"/>
    <property type="match status" value="1"/>
</dbReference>
<dbReference type="EMBL" id="CP027665">
    <property type="protein sequence ID" value="AVO36326.1"/>
    <property type="molecule type" value="Genomic_DNA"/>
</dbReference>
<organism evidence="5 6">
    <name type="scientific">Pukyongiella litopenaei</name>
    <dbReference type="NCBI Taxonomy" id="2605946"/>
    <lineage>
        <taxon>Bacteria</taxon>
        <taxon>Pseudomonadati</taxon>
        <taxon>Pseudomonadota</taxon>
        <taxon>Alphaproteobacteria</taxon>
        <taxon>Rhodobacterales</taxon>
        <taxon>Paracoccaceae</taxon>
        <taxon>Pukyongiella</taxon>
    </lineage>
</organism>
<dbReference type="InterPro" id="IPR013785">
    <property type="entry name" value="Aldolase_TIM"/>
</dbReference>
<dbReference type="Pfam" id="PF00701">
    <property type="entry name" value="DHDPS"/>
    <property type="match status" value="1"/>
</dbReference>
<dbReference type="CDD" id="cd00408">
    <property type="entry name" value="DHDPS-like"/>
    <property type="match status" value="1"/>
</dbReference>
<dbReference type="PIRSF" id="PIRSF001365">
    <property type="entry name" value="DHDPS"/>
    <property type="match status" value="1"/>
</dbReference>
<dbReference type="PANTHER" id="PTHR12128">
    <property type="entry name" value="DIHYDRODIPICOLINATE SYNTHASE"/>
    <property type="match status" value="1"/>
</dbReference>
<comment type="similarity">
    <text evidence="2">Belongs to the DapA family.</text>
</comment>
<dbReference type="Gene3D" id="3.20.20.70">
    <property type="entry name" value="Aldolase class I"/>
    <property type="match status" value="1"/>
</dbReference>
<evidence type="ECO:0000313" key="5">
    <source>
        <dbReference type="EMBL" id="AVO36326.1"/>
    </source>
</evidence>
<feature type="active site" description="Schiff-base intermediate with substrate" evidence="3">
    <location>
        <position position="165"/>
    </location>
</feature>
<dbReference type="PANTHER" id="PTHR12128:SF67">
    <property type="entry name" value="BLR3884 PROTEIN"/>
    <property type="match status" value="1"/>
</dbReference>
<dbReference type="KEGG" id="thas:C6Y53_00435"/>
<protein>
    <submittedName>
        <fullName evidence="5">Dihydrodipicolinate synthase family protein</fullName>
    </submittedName>
</protein>
<accession>A0A2S0MKD4</accession>